<gene>
    <name evidence="1" type="ORF">V6N11_031022</name>
</gene>
<protein>
    <submittedName>
        <fullName evidence="1">Uncharacterized protein</fullName>
    </submittedName>
</protein>
<dbReference type="EMBL" id="JBBPBN010000383">
    <property type="protein sequence ID" value="KAK8487718.1"/>
    <property type="molecule type" value="Genomic_DNA"/>
</dbReference>
<sequence length="121" mass="13627">MEFKDSGGRNPTKKERKKGRTRGLATLARWRSPQKHSEPQRRRRLQEPWTRVLLESPMTLLFHEEGRGQNELGILDPFTTPNSGGSVNREGLVRSTSGRSAEVMHGPGIHQALNQGLVGQY</sequence>
<evidence type="ECO:0000313" key="1">
    <source>
        <dbReference type="EMBL" id="KAK8487718.1"/>
    </source>
</evidence>
<evidence type="ECO:0000313" key="2">
    <source>
        <dbReference type="Proteomes" id="UP001396334"/>
    </source>
</evidence>
<proteinExistence type="predicted"/>
<comment type="caution">
    <text evidence="1">The sequence shown here is derived from an EMBL/GenBank/DDBJ whole genome shotgun (WGS) entry which is preliminary data.</text>
</comment>
<reference evidence="1 2" key="1">
    <citation type="journal article" date="2024" name="G3 (Bethesda)">
        <title>Genome assembly of Hibiscus sabdariffa L. provides insights into metabolisms of medicinal natural products.</title>
        <authorList>
            <person name="Kim T."/>
        </authorList>
    </citation>
    <scope>NUCLEOTIDE SEQUENCE [LARGE SCALE GENOMIC DNA]</scope>
    <source>
        <strain evidence="1">TK-2024</strain>
        <tissue evidence="1">Old leaves</tissue>
    </source>
</reference>
<accession>A0ABR2A3X1</accession>
<dbReference type="Proteomes" id="UP001396334">
    <property type="component" value="Unassembled WGS sequence"/>
</dbReference>
<name>A0ABR2A3X1_9ROSI</name>
<organism evidence="1 2">
    <name type="scientific">Hibiscus sabdariffa</name>
    <name type="common">roselle</name>
    <dbReference type="NCBI Taxonomy" id="183260"/>
    <lineage>
        <taxon>Eukaryota</taxon>
        <taxon>Viridiplantae</taxon>
        <taxon>Streptophyta</taxon>
        <taxon>Embryophyta</taxon>
        <taxon>Tracheophyta</taxon>
        <taxon>Spermatophyta</taxon>
        <taxon>Magnoliopsida</taxon>
        <taxon>eudicotyledons</taxon>
        <taxon>Gunneridae</taxon>
        <taxon>Pentapetalae</taxon>
        <taxon>rosids</taxon>
        <taxon>malvids</taxon>
        <taxon>Malvales</taxon>
        <taxon>Malvaceae</taxon>
        <taxon>Malvoideae</taxon>
        <taxon>Hibiscus</taxon>
    </lineage>
</organism>
<keyword evidence="2" id="KW-1185">Reference proteome</keyword>